<name>A0A0A2M9Q5_9FLAO</name>
<sequence>MGADKQLTINATGYPATNDTWRTVQGAMDDIFEAVAGLAGKQTILTGVRVVAPSVIYSGGYVAYDSEVLPFISGAYNEWVTIIEENTTAEYDNDSNNDGVNDVLPVIKNRYMRFGTGGIITFPFANLQRLKTILELSQFALPDNIINIKPNWNAAAGAANEILNKPINLLTVLARGRVYIGDVGGTGSYTISFPNVGTTEYMPVITFMSGSAGTAGSTHDLTYATHSYNTTSFVLQLRQMGNSVQDLYVNYFLIPRF</sequence>
<dbReference type="STRING" id="1121895.GCA_000378485_00243"/>
<protein>
    <submittedName>
        <fullName evidence="1">Uncharacterized protein</fullName>
    </submittedName>
</protein>
<dbReference type="Proteomes" id="UP000030152">
    <property type="component" value="Unassembled WGS sequence"/>
</dbReference>
<dbReference type="AlphaFoldDB" id="A0A0A2M9Q5"/>
<gene>
    <name evidence="1" type="ORF">Q765_00165</name>
</gene>
<dbReference type="RefSeq" id="WP_020211368.1">
    <property type="nucleotide sequence ID" value="NZ_JRLX01000001.1"/>
</dbReference>
<comment type="caution">
    <text evidence="1">The sequence shown here is derived from an EMBL/GenBank/DDBJ whole genome shotgun (WGS) entry which is preliminary data.</text>
</comment>
<reference evidence="1 2" key="1">
    <citation type="submission" date="2013-09" db="EMBL/GenBank/DDBJ databases">
        <authorList>
            <person name="Zeng Z."/>
            <person name="Chen C."/>
        </authorList>
    </citation>
    <scope>NUCLEOTIDE SEQUENCE [LARGE SCALE GENOMIC DNA]</scope>
    <source>
        <strain evidence="1 2">WB 3.3-2</strain>
    </source>
</reference>
<keyword evidence="2" id="KW-1185">Reference proteome</keyword>
<accession>A0A0A2M9Q5</accession>
<dbReference type="OrthoDB" id="9113831at2"/>
<evidence type="ECO:0000313" key="1">
    <source>
        <dbReference type="EMBL" id="KGO88371.1"/>
    </source>
</evidence>
<organism evidence="1 2">
    <name type="scientific">Flavobacterium rivuli WB 3.3-2 = DSM 21788</name>
    <dbReference type="NCBI Taxonomy" id="1121895"/>
    <lineage>
        <taxon>Bacteria</taxon>
        <taxon>Pseudomonadati</taxon>
        <taxon>Bacteroidota</taxon>
        <taxon>Flavobacteriia</taxon>
        <taxon>Flavobacteriales</taxon>
        <taxon>Flavobacteriaceae</taxon>
        <taxon>Flavobacterium</taxon>
    </lineage>
</organism>
<dbReference type="EMBL" id="JRLX01000001">
    <property type="protein sequence ID" value="KGO88371.1"/>
    <property type="molecule type" value="Genomic_DNA"/>
</dbReference>
<evidence type="ECO:0000313" key="2">
    <source>
        <dbReference type="Proteomes" id="UP000030152"/>
    </source>
</evidence>
<proteinExistence type="predicted"/>